<protein>
    <submittedName>
        <fullName evidence="1">Uncharacterized protein</fullName>
    </submittedName>
</protein>
<accession>J9FLT1</accession>
<proteinExistence type="predicted"/>
<name>J9FLT1_9ZZZZ</name>
<dbReference type="AlphaFoldDB" id="J9FLT1"/>
<sequence>MTPFILAISSGMNAFAISNGNLVRVMFPLILSTFPS</sequence>
<evidence type="ECO:0000313" key="1">
    <source>
        <dbReference type="EMBL" id="EJW95881.1"/>
    </source>
</evidence>
<reference evidence="1" key="1">
    <citation type="journal article" date="2012" name="PLoS ONE">
        <title>Gene sets for utilization of primary and secondary nutrition supplies in the distal gut of endangered iberian lynx.</title>
        <authorList>
            <person name="Alcaide M."/>
            <person name="Messina E."/>
            <person name="Richter M."/>
            <person name="Bargiela R."/>
            <person name="Peplies J."/>
            <person name="Huws S.A."/>
            <person name="Newbold C.J."/>
            <person name="Golyshin P.N."/>
            <person name="Simon M.A."/>
            <person name="Lopez G."/>
            <person name="Yakimov M.M."/>
            <person name="Ferrer M."/>
        </authorList>
    </citation>
    <scope>NUCLEOTIDE SEQUENCE</scope>
</reference>
<comment type="caution">
    <text evidence="1">The sequence shown here is derived from an EMBL/GenBank/DDBJ whole genome shotgun (WGS) entry which is preliminary data.</text>
</comment>
<gene>
    <name evidence="1" type="ORF">EVA_16013</name>
</gene>
<organism evidence="1">
    <name type="scientific">gut metagenome</name>
    <dbReference type="NCBI Taxonomy" id="749906"/>
    <lineage>
        <taxon>unclassified sequences</taxon>
        <taxon>metagenomes</taxon>
        <taxon>organismal metagenomes</taxon>
    </lineage>
</organism>
<dbReference type="EMBL" id="AMCI01005575">
    <property type="protein sequence ID" value="EJW95881.1"/>
    <property type="molecule type" value="Genomic_DNA"/>
</dbReference>